<name>A0ABD2PUG5_9PLAT</name>
<organism evidence="2 3">
    <name type="scientific">Cichlidogyrus casuarinus</name>
    <dbReference type="NCBI Taxonomy" id="1844966"/>
    <lineage>
        <taxon>Eukaryota</taxon>
        <taxon>Metazoa</taxon>
        <taxon>Spiralia</taxon>
        <taxon>Lophotrochozoa</taxon>
        <taxon>Platyhelminthes</taxon>
        <taxon>Monogenea</taxon>
        <taxon>Monopisthocotylea</taxon>
        <taxon>Dactylogyridea</taxon>
        <taxon>Ancyrocephalidae</taxon>
        <taxon>Cichlidogyrus</taxon>
    </lineage>
</organism>
<dbReference type="InterPro" id="IPR003593">
    <property type="entry name" value="AAA+_ATPase"/>
</dbReference>
<evidence type="ECO:0000313" key="2">
    <source>
        <dbReference type="EMBL" id="KAL3311108.1"/>
    </source>
</evidence>
<sequence>MSAGDPSSSNAQIFEELLNSLRQKYKSLYDSMKETYDQIMEESIARKPDALENSVKLLSELYRKRYSQYQPFPWYPDVHVDIEQFAKPVRLLNEEAKIVNIKQVLEGMQTDAKSQDEFDQRTQNRLVLIQGETGSGKTFMANQIAYQWAKSENVHWPKMLIQLDCTLIENSLPLAIQTQILGKNFKRLMENKEKDKLILPETEREIWHMLEAYQNQILFLLDNYTGAPEPWLFQENWRSINPMSKGLPTKQQSFKEDEITKLLKGTLLPKARIILVSNTLNVQSKISPQDIEILDEKQKTKHMLSHSENTPLNKHLTLFGLVNKDAAIELVENYALLTKRPKYLFMKMLEYLGVSSDEETKVGLNSEPRLLAPLQ</sequence>
<gene>
    <name evidence="2" type="ORF">Ciccas_010317</name>
</gene>
<dbReference type="InterPro" id="IPR007111">
    <property type="entry name" value="NACHT_NTPase"/>
</dbReference>
<comment type="caution">
    <text evidence="2">The sequence shown here is derived from an EMBL/GenBank/DDBJ whole genome shotgun (WGS) entry which is preliminary data.</text>
</comment>
<dbReference type="PANTHER" id="PTHR46844:SF1">
    <property type="entry name" value="SLR5058 PROTEIN"/>
    <property type="match status" value="1"/>
</dbReference>
<dbReference type="Pfam" id="PF05729">
    <property type="entry name" value="NACHT"/>
    <property type="match status" value="1"/>
</dbReference>
<dbReference type="SUPFAM" id="SSF52540">
    <property type="entry name" value="P-loop containing nucleoside triphosphate hydrolases"/>
    <property type="match status" value="2"/>
</dbReference>
<proteinExistence type="predicted"/>
<protein>
    <recommendedName>
        <fullName evidence="1">AAA+ ATPase domain-containing protein</fullName>
    </recommendedName>
</protein>
<evidence type="ECO:0000313" key="3">
    <source>
        <dbReference type="Proteomes" id="UP001626550"/>
    </source>
</evidence>
<dbReference type="InterPro" id="IPR027417">
    <property type="entry name" value="P-loop_NTPase"/>
</dbReference>
<keyword evidence="3" id="KW-1185">Reference proteome</keyword>
<dbReference type="SMART" id="SM00382">
    <property type="entry name" value="AAA"/>
    <property type="match status" value="1"/>
</dbReference>
<dbReference type="AlphaFoldDB" id="A0ABD2PUG5"/>
<dbReference type="Gene3D" id="3.40.50.300">
    <property type="entry name" value="P-loop containing nucleotide triphosphate hydrolases"/>
    <property type="match status" value="1"/>
</dbReference>
<dbReference type="PROSITE" id="PS00675">
    <property type="entry name" value="SIGMA54_INTERACT_1"/>
    <property type="match status" value="1"/>
</dbReference>
<feature type="domain" description="AAA+ ATPase" evidence="1">
    <location>
        <begin position="123"/>
        <end position="297"/>
    </location>
</feature>
<reference evidence="2 3" key="1">
    <citation type="submission" date="2024-11" db="EMBL/GenBank/DDBJ databases">
        <title>Adaptive evolution of stress response genes in parasites aligns with host niche diversity.</title>
        <authorList>
            <person name="Hahn C."/>
            <person name="Resl P."/>
        </authorList>
    </citation>
    <scope>NUCLEOTIDE SEQUENCE [LARGE SCALE GENOMIC DNA]</scope>
    <source>
        <strain evidence="2">EGGRZ-B1_66</strain>
        <tissue evidence="2">Body</tissue>
    </source>
</reference>
<accession>A0ABD2PUG5</accession>
<dbReference type="InterPro" id="IPR025662">
    <property type="entry name" value="Sigma_54_int_dom_ATP-bd_1"/>
</dbReference>
<dbReference type="PANTHER" id="PTHR46844">
    <property type="entry name" value="SLR5058 PROTEIN"/>
    <property type="match status" value="1"/>
</dbReference>
<dbReference type="EMBL" id="JBJKFK010002434">
    <property type="protein sequence ID" value="KAL3311108.1"/>
    <property type="molecule type" value="Genomic_DNA"/>
</dbReference>
<dbReference type="Proteomes" id="UP001626550">
    <property type="component" value="Unassembled WGS sequence"/>
</dbReference>
<evidence type="ECO:0000259" key="1">
    <source>
        <dbReference type="SMART" id="SM00382"/>
    </source>
</evidence>